<comment type="caution">
    <text evidence="9">The sequence shown here is derived from an EMBL/GenBank/DDBJ whole genome shotgun (WGS) entry which is preliminary data.</text>
</comment>
<dbReference type="PRINTS" id="PR00368">
    <property type="entry name" value="FADPNR"/>
</dbReference>
<protein>
    <recommendedName>
        <fullName evidence="6">Thioredoxin reductase</fullName>
        <ecNumber evidence="6">1.8.1.9</ecNumber>
    </recommendedName>
</protein>
<dbReference type="InterPro" id="IPR050097">
    <property type="entry name" value="Ferredoxin-NADP_redctase_2"/>
</dbReference>
<dbReference type="AlphaFoldDB" id="A0A1F5PHM3"/>
<comment type="cofactor">
    <cofactor evidence="7">
        <name>FAD</name>
        <dbReference type="ChEBI" id="CHEBI:57692"/>
    </cofactor>
    <text evidence="7">Binds 1 FAD per subunit.</text>
</comment>
<comment type="catalytic activity">
    <reaction evidence="6">
        <text>[thioredoxin]-dithiol + NADP(+) = [thioredoxin]-disulfide + NADPH + H(+)</text>
        <dbReference type="Rhea" id="RHEA:20345"/>
        <dbReference type="Rhea" id="RHEA-COMP:10698"/>
        <dbReference type="Rhea" id="RHEA-COMP:10700"/>
        <dbReference type="ChEBI" id="CHEBI:15378"/>
        <dbReference type="ChEBI" id="CHEBI:29950"/>
        <dbReference type="ChEBI" id="CHEBI:50058"/>
        <dbReference type="ChEBI" id="CHEBI:57783"/>
        <dbReference type="ChEBI" id="CHEBI:58349"/>
        <dbReference type="EC" id="1.8.1.9"/>
    </reaction>
</comment>
<dbReference type="InterPro" id="IPR008255">
    <property type="entry name" value="Pyr_nucl-diS_OxRdtase_2_AS"/>
</dbReference>
<evidence type="ECO:0000313" key="9">
    <source>
        <dbReference type="EMBL" id="OGE89407.1"/>
    </source>
</evidence>
<dbReference type="GO" id="GO:0004791">
    <property type="term" value="F:thioredoxin-disulfide reductase (NADPH) activity"/>
    <property type="evidence" value="ECO:0007669"/>
    <property type="project" value="UniProtKB-UniRule"/>
</dbReference>
<evidence type="ECO:0000256" key="2">
    <source>
        <dbReference type="ARBA" id="ARBA00022827"/>
    </source>
</evidence>
<keyword evidence="4" id="KW-1015">Disulfide bond</keyword>
<dbReference type="PANTHER" id="PTHR48105">
    <property type="entry name" value="THIOREDOXIN REDUCTASE 1-RELATED-RELATED"/>
    <property type="match status" value="1"/>
</dbReference>
<organism evidence="9 10">
    <name type="scientific">Candidatus Doudnabacteria bacterium RIFCSPHIGHO2_01_FULL_50_11</name>
    <dbReference type="NCBI Taxonomy" id="1817828"/>
    <lineage>
        <taxon>Bacteria</taxon>
        <taxon>Candidatus Doudnaibacteriota</taxon>
    </lineage>
</organism>
<evidence type="ECO:0000256" key="1">
    <source>
        <dbReference type="ARBA" id="ARBA00022630"/>
    </source>
</evidence>
<comment type="subunit">
    <text evidence="6">Homodimer.</text>
</comment>
<dbReference type="InterPro" id="IPR005982">
    <property type="entry name" value="Thioredox_Rdtase"/>
</dbReference>
<gene>
    <name evidence="9" type="ORF">A2722_00200</name>
</gene>
<keyword evidence="2 6" id="KW-0274">FAD</keyword>
<proteinExistence type="inferred from homology"/>
<dbReference type="InterPro" id="IPR023753">
    <property type="entry name" value="FAD/NAD-binding_dom"/>
</dbReference>
<dbReference type="NCBIfam" id="TIGR01292">
    <property type="entry name" value="TRX_reduct"/>
    <property type="match status" value="1"/>
</dbReference>
<dbReference type="PRINTS" id="PR00469">
    <property type="entry name" value="PNDRDTASEII"/>
</dbReference>
<dbReference type="EMBL" id="MFEO01000021">
    <property type="protein sequence ID" value="OGE89407.1"/>
    <property type="molecule type" value="Genomic_DNA"/>
</dbReference>
<dbReference type="GO" id="GO:0019430">
    <property type="term" value="P:removal of superoxide radicals"/>
    <property type="evidence" value="ECO:0007669"/>
    <property type="project" value="UniProtKB-UniRule"/>
</dbReference>
<dbReference type="Gene3D" id="3.50.50.60">
    <property type="entry name" value="FAD/NAD(P)-binding domain"/>
    <property type="match status" value="2"/>
</dbReference>
<dbReference type="PROSITE" id="PS00573">
    <property type="entry name" value="PYRIDINE_REDOX_2"/>
    <property type="match status" value="1"/>
</dbReference>
<keyword evidence="3 6" id="KW-0560">Oxidoreductase</keyword>
<dbReference type="STRING" id="1817828.A2722_00200"/>
<dbReference type="GO" id="GO:0005737">
    <property type="term" value="C:cytoplasm"/>
    <property type="evidence" value="ECO:0007669"/>
    <property type="project" value="InterPro"/>
</dbReference>
<dbReference type="InterPro" id="IPR036188">
    <property type="entry name" value="FAD/NAD-bd_sf"/>
</dbReference>
<accession>A0A1F5PHM3</accession>
<evidence type="ECO:0000313" key="10">
    <source>
        <dbReference type="Proteomes" id="UP000178377"/>
    </source>
</evidence>
<dbReference type="Proteomes" id="UP000178377">
    <property type="component" value="Unassembled WGS sequence"/>
</dbReference>
<evidence type="ECO:0000256" key="5">
    <source>
        <dbReference type="ARBA" id="ARBA00023284"/>
    </source>
</evidence>
<comment type="similarity">
    <text evidence="6">Belongs to the class-II pyridine nucleotide-disulfide oxidoreductase family.</text>
</comment>
<keyword evidence="7" id="KW-0521">NADP</keyword>
<evidence type="ECO:0000256" key="4">
    <source>
        <dbReference type="ARBA" id="ARBA00023157"/>
    </source>
</evidence>
<evidence type="ECO:0000256" key="3">
    <source>
        <dbReference type="ARBA" id="ARBA00023002"/>
    </source>
</evidence>
<evidence type="ECO:0000256" key="7">
    <source>
        <dbReference type="RuleBase" id="RU003881"/>
    </source>
</evidence>
<name>A0A1F5PHM3_9BACT</name>
<feature type="domain" description="FAD/NAD(P)-binding" evidence="8">
    <location>
        <begin position="2"/>
        <end position="286"/>
    </location>
</feature>
<dbReference type="EC" id="1.8.1.9" evidence="6"/>
<keyword evidence="1 6" id="KW-0285">Flavoprotein</keyword>
<keyword evidence="5 6" id="KW-0676">Redox-active center</keyword>
<dbReference type="Pfam" id="PF07992">
    <property type="entry name" value="Pyr_redox_2"/>
    <property type="match status" value="1"/>
</dbReference>
<reference evidence="9 10" key="1">
    <citation type="journal article" date="2016" name="Nat. Commun.">
        <title>Thousands of microbial genomes shed light on interconnected biogeochemical processes in an aquifer system.</title>
        <authorList>
            <person name="Anantharaman K."/>
            <person name="Brown C.T."/>
            <person name="Hug L.A."/>
            <person name="Sharon I."/>
            <person name="Castelle C.J."/>
            <person name="Probst A.J."/>
            <person name="Thomas B.C."/>
            <person name="Singh A."/>
            <person name="Wilkins M.J."/>
            <person name="Karaoz U."/>
            <person name="Brodie E.L."/>
            <person name="Williams K.H."/>
            <person name="Hubbard S.S."/>
            <person name="Banfield J.F."/>
        </authorList>
    </citation>
    <scope>NUCLEOTIDE SEQUENCE [LARGE SCALE GENOMIC DNA]</scope>
</reference>
<sequence>MYDVIVIGSGPAGLTAGLYASRAEMKTLIIAGPAPGGQLTITSEVENYPGFPEAILGPELMNKMLAQSIRFGATLVQETVVRVDFRNRPFHVQTDKANYEGRTVIIASGADAKWLGLSSEQKLRGHGVSACATCDGFFFKGKEVVVIGGGDSAMEEALFLTKFASKVTILHRSDQFRASKIMLSRAKANPKIVFRPNAQVVEVLGVDKVTGVRIKNPTTEKEIEFLTEGVFLAIGHQPNTSVFQGQVDLDEKGYLKVGNNTLTSVPGVFSAGDVADHRYRQAVTAAGLGCMAAMDAEKLLTQEKG</sequence>
<dbReference type="SUPFAM" id="SSF51905">
    <property type="entry name" value="FAD/NAD(P)-binding domain"/>
    <property type="match status" value="1"/>
</dbReference>
<evidence type="ECO:0000259" key="8">
    <source>
        <dbReference type="Pfam" id="PF07992"/>
    </source>
</evidence>
<evidence type="ECO:0000256" key="6">
    <source>
        <dbReference type="RuleBase" id="RU003880"/>
    </source>
</evidence>